<evidence type="ECO:0000313" key="1">
    <source>
        <dbReference type="EMBL" id="MBB3987219.1"/>
    </source>
</evidence>
<gene>
    <name evidence="1" type="ORF">GGQ68_003565</name>
</gene>
<dbReference type="RefSeq" id="WP_183968212.1">
    <property type="nucleotide sequence ID" value="NZ_BAABBZ010000058.1"/>
</dbReference>
<dbReference type="EMBL" id="JACIEJ010000009">
    <property type="protein sequence ID" value="MBB3987219.1"/>
    <property type="molecule type" value="Genomic_DNA"/>
</dbReference>
<accession>A0A7W6DR27</accession>
<protein>
    <submittedName>
        <fullName evidence="1">Uncharacterized protein</fullName>
    </submittedName>
</protein>
<proteinExistence type="predicted"/>
<sequence>MIDVNGLHPPTVRCPSAASQLREAAVQHIVQHFCWREGGSAKHCGLCSITRTDHISDFCRFLEVIKFMGLDPPLRGFHEQLWIIIFVRKKRIERKTYRLAFLGNPVVTYSDCFGSK</sequence>
<organism evidence="1 2">
    <name type="scientific">Sagittula marina</name>
    <dbReference type="NCBI Taxonomy" id="943940"/>
    <lineage>
        <taxon>Bacteria</taxon>
        <taxon>Pseudomonadati</taxon>
        <taxon>Pseudomonadota</taxon>
        <taxon>Alphaproteobacteria</taxon>
        <taxon>Rhodobacterales</taxon>
        <taxon>Roseobacteraceae</taxon>
        <taxon>Sagittula</taxon>
    </lineage>
</organism>
<dbReference type="AlphaFoldDB" id="A0A7W6DR27"/>
<keyword evidence="2" id="KW-1185">Reference proteome</keyword>
<dbReference type="Proteomes" id="UP000541426">
    <property type="component" value="Unassembled WGS sequence"/>
</dbReference>
<comment type="caution">
    <text evidence="1">The sequence shown here is derived from an EMBL/GenBank/DDBJ whole genome shotgun (WGS) entry which is preliminary data.</text>
</comment>
<evidence type="ECO:0000313" key="2">
    <source>
        <dbReference type="Proteomes" id="UP000541426"/>
    </source>
</evidence>
<reference evidence="1 2" key="1">
    <citation type="submission" date="2020-08" db="EMBL/GenBank/DDBJ databases">
        <title>Genomic Encyclopedia of Type Strains, Phase IV (KMG-IV): sequencing the most valuable type-strain genomes for metagenomic binning, comparative biology and taxonomic classification.</title>
        <authorList>
            <person name="Goeker M."/>
        </authorList>
    </citation>
    <scope>NUCLEOTIDE SEQUENCE [LARGE SCALE GENOMIC DNA]</scope>
    <source>
        <strain evidence="1 2">DSM 102235</strain>
    </source>
</reference>
<name>A0A7W6DR27_9RHOB</name>